<evidence type="ECO:0000313" key="9">
    <source>
        <dbReference type="Proteomes" id="UP000729913"/>
    </source>
</evidence>
<keyword evidence="3" id="KW-0732">Signal</keyword>
<dbReference type="GO" id="GO:0005576">
    <property type="term" value="C:extracellular region"/>
    <property type="evidence" value="ECO:0007669"/>
    <property type="project" value="UniProtKB-SubCell"/>
</dbReference>
<evidence type="ECO:0000256" key="1">
    <source>
        <dbReference type="ARBA" id="ARBA00004613"/>
    </source>
</evidence>
<proteinExistence type="predicted"/>
<keyword evidence="4" id="KW-0677">Repeat</keyword>
<evidence type="ECO:0000256" key="3">
    <source>
        <dbReference type="ARBA" id="ARBA00022729"/>
    </source>
</evidence>
<dbReference type="Pfam" id="PF08686">
    <property type="entry name" value="PLAC"/>
    <property type="match status" value="1"/>
</dbReference>
<dbReference type="GO" id="GO:0030198">
    <property type="term" value="P:extracellular matrix organization"/>
    <property type="evidence" value="ECO:0007669"/>
    <property type="project" value="TreeGrafter"/>
</dbReference>
<feature type="compositionally biased region" description="Basic residues" evidence="5">
    <location>
        <begin position="881"/>
        <end position="892"/>
    </location>
</feature>
<dbReference type="GO" id="GO:0031012">
    <property type="term" value="C:extracellular matrix"/>
    <property type="evidence" value="ECO:0007669"/>
    <property type="project" value="TreeGrafter"/>
</dbReference>
<comment type="caution">
    <text evidence="8">The sequence shown here is derived from an EMBL/GenBank/DDBJ whole genome shotgun (WGS) entry which is preliminary data.</text>
</comment>
<feature type="domain" description="Ig-like" evidence="6">
    <location>
        <begin position="722"/>
        <end position="805"/>
    </location>
</feature>
<dbReference type="PROSITE" id="PS50900">
    <property type="entry name" value="PLAC"/>
    <property type="match status" value="1"/>
</dbReference>
<dbReference type="InterPro" id="IPR013098">
    <property type="entry name" value="Ig_I-set"/>
</dbReference>
<feature type="compositionally biased region" description="Low complexity" evidence="5">
    <location>
        <begin position="1124"/>
        <end position="1135"/>
    </location>
</feature>
<evidence type="ECO:0000256" key="2">
    <source>
        <dbReference type="ARBA" id="ARBA00022525"/>
    </source>
</evidence>
<dbReference type="Proteomes" id="UP000729913">
    <property type="component" value="Unassembled WGS sequence"/>
</dbReference>
<dbReference type="InterPro" id="IPR045371">
    <property type="entry name" value="ADAMTS_CR_3"/>
</dbReference>
<dbReference type="PANTHER" id="PTHR13723:SF313">
    <property type="entry name" value="PEPTIDASE M12B DOMAIN-CONTAINING PROTEIN"/>
    <property type="match status" value="1"/>
</dbReference>
<dbReference type="InterPro" id="IPR050439">
    <property type="entry name" value="ADAMTS_ADAMTS-like"/>
</dbReference>
<dbReference type="PROSITE" id="PS50835">
    <property type="entry name" value="IG_LIKE"/>
    <property type="match status" value="1"/>
</dbReference>
<evidence type="ECO:0000259" key="7">
    <source>
        <dbReference type="PROSITE" id="PS50900"/>
    </source>
</evidence>
<evidence type="ECO:0000256" key="5">
    <source>
        <dbReference type="SAM" id="MobiDB-lite"/>
    </source>
</evidence>
<dbReference type="Pfam" id="PF07679">
    <property type="entry name" value="I-set"/>
    <property type="match status" value="1"/>
</dbReference>
<feature type="region of interest" description="Disordered" evidence="5">
    <location>
        <begin position="1246"/>
        <end position="1273"/>
    </location>
</feature>
<gene>
    <name evidence="8" type="ORF">G9C98_003231</name>
</gene>
<protein>
    <submittedName>
        <fullName evidence="8">Uncharacterized protein</fullName>
    </submittedName>
</protein>
<comment type="subcellular location">
    <subcellularLocation>
        <location evidence="1">Secreted</location>
    </subcellularLocation>
</comment>
<evidence type="ECO:0000313" key="8">
    <source>
        <dbReference type="EMBL" id="KAG8038924.1"/>
    </source>
</evidence>
<sequence length="1540" mass="172121">MSKNEGEQGRRGKQLPMTVPEAVKINGSLEHSSHSLYNHLYLLFTIHLIILSILLQACEIPTDFRAEQCSAFDDVPYRGKLLKWYPYDDPTKPCSLICHGVSSRSSTLSTRNYDSSHQDDKNNKLTSEEESIEDSFTELDTDDSIVVQLADKVQDGTRCHTDSLDICIGGTCLIVGCDMKVGSGKTKDLCGVCGGNGSTCQSKYSWSLESISACSKSCGGGFKMAAPICKSLEDDSTTDEENCNLAKKPTKTILPCNMHPCATKWISGEWSKCSASCGGGSRTRPIYCTEKNENDTIKLPDHRCNASHKPKTQETCNTISCPMWETDQWSECSATCGTGVRTRTIECRDGNGKLSNDCDSAERPYDKQDCKTNIDCPLYSDEISQPLMQPYPPPPIPEKLIDQPIPSEATFIADEWSTCSATCGEGIRHREVHCKIFLEFSRTIAKLPDRQCTGPKPVETEKCMIRVCGLMENSLSYRVDTVGDSGYEESNLMDSFRSASSDEYEGSVKVAPGNSGQTTYSWKEAGYSACTASCLGGVQDLIINCVRDDTGKTVIPLLCTKETKPESRIRTCNDHACTPRWNYSDFSLCNSPCGIGIQTRDVTCIHEVARGPGNTVVVPNHMCQTPPPVDRQHCNVWDCPPKWQPGEWDKCSKSCGGGIKRRQVVCEQVMAQGHKQIRPDRECQGSKPSSEKPCNTRSCYDIGLNVQPVIFSQNTTFNQRDPEQKVDLKIGGTATVFQGIPVVKIRCPVKKFSKGQIIWTKDRAELHKSRKYKISRKGALKIIDIGITDSGSYACIAGQSHAELRLIVRPRTREQMSSEEILRFGNTVNHRQDVNLDSGGASSGENLQIDRAAPAYQGAFSFGNDDLSHESRPEIPSVGKPTKKPRRPKRPKPSPPTSDVISNGEYSVTSIHQSYWPFQNGGSSNRGHRMAPELSPNDFHSKNTLELNIKDPKDNDVHIHYDSIDKDFDMFGRNSVIPDDKFGPDEERIFIEDEPYDFDSAISSMNAWDNRKKSTESLRIYKHRFTTEQTSDYFEESLRNIKNKNLNNNVDNYLRNERGIKLSKKNSEKIYSSTETSTIEIYSQSHTDDKNKITEIYSSKNPLEKSSSGVESQDKNDYSKSHHSSTGTSPTPTISNEKSTIDLDKIVNYSIHTTVKSIVNDNLKSSTESLTIKLPEDDEKMFDSGSEMEQIEDSYEEELIKQKLSKNETAKLSTNHSRNNSKISSDEIARENDSENIDHGAVEVLSNEDTTEKTRHSKHKNHSHNSLKNKNSNQPLIQVETLTFDMSDTTDDTLNIFTKETSENLVFEWVTTEWSKCSQTCGGGGFQMRGAQCMVRSTKPANNNTRVSSRTVIGASLCEDAGFNVPAKVRPCGLERCPQWHASEWTPCESSRCFNWKTAMQRRDVTCRLIEDAVNGSTNATILNTDKCDDAIRPPQRQECYNDACKGVWRVGEWSECTASCEEDGIKYRILQCVWFGTKKPAGNACRDIPRPPVMKICKGSPCPRIPEDCEDHSPLCTRVKMMNMCRVPLYQKQCCKSCR</sequence>
<feature type="domain" description="PLAC" evidence="7">
    <location>
        <begin position="1506"/>
        <end position="1540"/>
    </location>
</feature>
<feature type="compositionally biased region" description="Polar residues" evidence="5">
    <location>
        <begin position="1210"/>
        <end position="1223"/>
    </location>
</feature>
<name>A0A8J5R674_9HYME</name>
<dbReference type="OrthoDB" id="5948003at2759"/>
<dbReference type="SMART" id="SM00209">
    <property type="entry name" value="TSP1"/>
    <property type="match status" value="9"/>
</dbReference>
<dbReference type="InterPro" id="IPR000884">
    <property type="entry name" value="TSP1_rpt"/>
</dbReference>
<dbReference type="PROSITE" id="PS50092">
    <property type="entry name" value="TSP1"/>
    <property type="match status" value="7"/>
</dbReference>
<dbReference type="Pfam" id="PF19030">
    <property type="entry name" value="TSP1_ADAMTS"/>
    <property type="match status" value="9"/>
</dbReference>
<feature type="region of interest" description="Disordered" evidence="5">
    <location>
        <begin position="1096"/>
        <end position="1137"/>
    </location>
</feature>
<feature type="region of interest" description="Disordered" evidence="5">
    <location>
        <begin position="860"/>
        <end position="903"/>
    </location>
</feature>
<dbReference type="InterPro" id="IPR010909">
    <property type="entry name" value="PLAC"/>
</dbReference>
<dbReference type="EMBL" id="JAAOIC020000039">
    <property type="protein sequence ID" value="KAG8038924.1"/>
    <property type="molecule type" value="Genomic_DNA"/>
</dbReference>
<feature type="region of interest" description="Disordered" evidence="5">
    <location>
        <begin position="106"/>
        <end position="136"/>
    </location>
</feature>
<reference evidence="8" key="2">
    <citation type="submission" date="2021-04" db="EMBL/GenBank/DDBJ databases">
        <title>Genome-wide patterns of bracovirus chromosomal integration into multiple host tissues during parasitism.</title>
        <authorList>
            <person name="Chebbi M.A.C."/>
        </authorList>
    </citation>
    <scope>NUCLEOTIDE SEQUENCE</scope>
    <source>
        <tissue evidence="8">Whole body</tissue>
    </source>
</reference>
<keyword evidence="2" id="KW-0964">Secreted</keyword>
<feature type="region of interest" description="Disordered" evidence="5">
    <location>
        <begin position="1209"/>
        <end position="1234"/>
    </location>
</feature>
<evidence type="ECO:0000259" key="6">
    <source>
        <dbReference type="PROSITE" id="PS50835"/>
    </source>
</evidence>
<dbReference type="PANTHER" id="PTHR13723">
    <property type="entry name" value="ADAMTS A DISINTEGRIN AND METALLOPROTEASE WITH THROMBOSPONDIN MOTIFS PROTEASE"/>
    <property type="match status" value="1"/>
</dbReference>
<dbReference type="GO" id="GO:0006508">
    <property type="term" value="P:proteolysis"/>
    <property type="evidence" value="ECO:0007669"/>
    <property type="project" value="TreeGrafter"/>
</dbReference>
<dbReference type="InterPro" id="IPR007110">
    <property type="entry name" value="Ig-like_dom"/>
</dbReference>
<feature type="compositionally biased region" description="Polar residues" evidence="5">
    <location>
        <begin position="1096"/>
        <end position="1111"/>
    </location>
</feature>
<dbReference type="Pfam" id="PF19236">
    <property type="entry name" value="ADAMTS_CR_3"/>
    <property type="match status" value="1"/>
</dbReference>
<feature type="compositionally biased region" description="Basic and acidic residues" evidence="5">
    <location>
        <begin position="114"/>
        <end position="127"/>
    </location>
</feature>
<evidence type="ECO:0000256" key="4">
    <source>
        <dbReference type="ARBA" id="ARBA00022737"/>
    </source>
</evidence>
<keyword evidence="9" id="KW-1185">Reference proteome</keyword>
<feature type="compositionally biased region" description="Basic residues" evidence="5">
    <location>
        <begin position="1255"/>
        <end position="1267"/>
    </location>
</feature>
<feature type="compositionally biased region" description="Basic and acidic residues" evidence="5">
    <location>
        <begin position="1224"/>
        <end position="1234"/>
    </location>
</feature>
<organism evidence="8 9">
    <name type="scientific">Cotesia typhae</name>
    <dbReference type="NCBI Taxonomy" id="2053667"/>
    <lineage>
        <taxon>Eukaryota</taxon>
        <taxon>Metazoa</taxon>
        <taxon>Ecdysozoa</taxon>
        <taxon>Arthropoda</taxon>
        <taxon>Hexapoda</taxon>
        <taxon>Insecta</taxon>
        <taxon>Pterygota</taxon>
        <taxon>Neoptera</taxon>
        <taxon>Endopterygota</taxon>
        <taxon>Hymenoptera</taxon>
        <taxon>Apocrita</taxon>
        <taxon>Ichneumonoidea</taxon>
        <taxon>Braconidae</taxon>
        <taxon>Microgastrinae</taxon>
        <taxon>Cotesia</taxon>
    </lineage>
</organism>
<dbReference type="GO" id="GO:0004222">
    <property type="term" value="F:metalloendopeptidase activity"/>
    <property type="evidence" value="ECO:0007669"/>
    <property type="project" value="TreeGrafter"/>
</dbReference>
<dbReference type="FunFam" id="2.20.100.10:FF:000005">
    <property type="entry name" value="ADAM metallopeptidase with thrombospondin type 1 motif 9"/>
    <property type="match status" value="1"/>
</dbReference>
<reference evidence="8" key="1">
    <citation type="submission" date="2020-03" db="EMBL/GenBank/DDBJ databases">
        <authorList>
            <person name="Chebbi M.A."/>
            <person name="Drezen J.M."/>
        </authorList>
    </citation>
    <scope>NUCLEOTIDE SEQUENCE</scope>
    <source>
        <tissue evidence="8">Whole body</tissue>
    </source>
</reference>
<accession>A0A8J5R674</accession>